<evidence type="ECO:0000313" key="1">
    <source>
        <dbReference type="EMBL" id="CAK5074370.1"/>
    </source>
</evidence>
<keyword evidence="2" id="KW-1185">Reference proteome</keyword>
<accession>A0ACB0Z639</accession>
<dbReference type="Proteomes" id="UP001497535">
    <property type="component" value="Unassembled WGS sequence"/>
</dbReference>
<organism evidence="1 2">
    <name type="scientific">Meloidogyne enterolobii</name>
    <name type="common">Root-knot nematode worm</name>
    <name type="synonym">Meloidogyne mayaguensis</name>
    <dbReference type="NCBI Taxonomy" id="390850"/>
    <lineage>
        <taxon>Eukaryota</taxon>
        <taxon>Metazoa</taxon>
        <taxon>Ecdysozoa</taxon>
        <taxon>Nematoda</taxon>
        <taxon>Chromadorea</taxon>
        <taxon>Rhabditida</taxon>
        <taxon>Tylenchina</taxon>
        <taxon>Tylenchomorpha</taxon>
        <taxon>Tylenchoidea</taxon>
        <taxon>Meloidogynidae</taxon>
        <taxon>Meloidogyninae</taxon>
        <taxon>Meloidogyne</taxon>
    </lineage>
</organism>
<name>A0ACB0Z639_MELEN</name>
<proteinExistence type="predicted"/>
<protein>
    <submittedName>
        <fullName evidence="1">Uncharacterized protein</fullName>
    </submittedName>
</protein>
<dbReference type="EMBL" id="CAVMJV010000026">
    <property type="protein sequence ID" value="CAK5074370.1"/>
    <property type="molecule type" value="Genomic_DNA"/>
</dbReference>
<reference evidence="1" key="1">
    <citation type="submission" date="2023-11" db="EMBL/GenBank/DDBJ databases">
        <authorList>
            <person name="Poullet M."/>
        </authorList>
    </citation>
    <scope>NUCLEOTIDE SEQUENCE</scope>
    <source>
        <strain evidence="1">E1834</strain>
    </source>
</reference>
<gene>
    <name evidence="1" type="ORF">MENTE1834_LOCUS21117</name>
</gene>
<comment type="caution">
    <text evidence="1">The sequence shown here is derived from an EMBL/GenBank/DDBJ whole genome shotgun (WGS) entry which is preliminary data.</text>
</comment>
<sequence>MFFQKVHKNNTNYPLFIHFWAPKILCQFNLSPTFFPFSYFKFFLFKLFYCFRLN</sequence>
<evidence type="ECO:0000313" key="2">
    <source>
        <dbReference type="Proteomes" id="UP001497535"/>
    </source>
</evidence>